<dbReference type="Proteomes" id="UP000664132">
    <property type="component" value="Unassembled WGS sequence"/>
</dbReference>
<dbReference type="InterPro" id="IPR010730">
    <property type="entry name" value="HET"/>
</dbReference>
<dbReference type="OrthoDB" id="2157530at2759"/>
<reference evidence="2" key="1">
    <citation type="submission" date="2021-02" db="EMBL/GenBank/DDBJ databases">
        <title>Genome sequence Cadophora malorum strain M34.</title>
        <authorList>
            <person name="Stefanovic E."/>
            <person name="Vu D."/>
            <person name="Scully C."/>
            <person name="Dijksterhuis J."/>
            <person name="Roader J."/>
            <person name="Houbraken J."/>
        </authorList>
    </citation>
    <scope>NUCLEOTIDE SEQUENCE</scope>
    <source>
        <strain evidence="2">M34</strain>
    </source>
</reference>
<dbReference type="InterPro" id="IPR052895">
    <property type="entry name" value="HetReg/Transcr_Mod"/>
</dbReference>
<sequence length="653" mass="74084">MSEDLHNIPAFPPRPNYWLSTTKKVLHPILSLFKSLYRLPAFLRWWIHRTFRPPLSSLQPYNYSPLGLPRNIRVLVLHAGLPEEEIRCSLRETSLDNASHYEALSYTWGDPSEIRRIMCGDASLGVNVNLHSALRHLRHVYSERVIWADAICINQKDLKERESQVQLMADVYSKASKVNIWLGEDMEGVADAFQAIRWVRSWFPKGNPSTIMQEMSPAEIDKKLNDMRFLLSSGKGLEVQRLLLPLGPFLCRTWFTRKWVIQEIVKARNGLLVCGSLSLPWSELQDAMAYLKYTRAYILFFSVGVEIPVLSLDQIPFFETMKNTDAAFTVDQILYLTRRFSVTLARDHVIGILGLASNIDADDLSILANYEASTPEYFKIFLQWSIEKNKNLDCLSLGFDQANINDPSSPSWMPDVRSWDRQPGMPRSMCGFKATLDSSPTVSFPPESSHFKITGTVIDQIASLGEAPRDNSDLDFARTGDDHQDNITISQLISDRDRDWLSECKSIATSDSNAPDSPGFPSFCRTLIWNMPGTNHTYSEDQLSNIFTQWMHETETGIQDQSAPYIDPVVLSFTSTFSHGRRFARTEQGRLGSMPIFSAVGDKICLLKGGSLPYVIRPRGDGTFMFIGDCYLDGVMYGEAMVEGREMEQFTLV</sequence>
<evidence type="ECO:0000313" key="3">
    <source>
        <dbReference type="Proteomes" id="UP000664132"/>
    </source>
</evidence>
<protein>
    <recommendedName>
        <fullName evidence="1">Heterokaryon incompatibility domain-containing protein</fullName>
    </recommendedName>
</protein>
<gene>
    <name evidence="2" type="ORF">IFR04_004803</name>
</gene>
<keyword evidence="3" id="KW-1185">Reference proteome</keyword>
<dbReference type="AlphaFoldDB" id="A0A8H8BRJ7"/>
<evidence type="ECO:0000313" key="2">
    <source>
        <dbReference type="EMBL" id="KAG4422062.1"/>
    </source>
</evidence>
<accession>A0A8H8BRJ7</accession>
<comment type="caution">
    <text evidence="2">The sequence shown here is derived from an EMBL/GenBank/DDBJ whole genome shotgun (WGS) entry which is preliminary data.</text>
</comment>
<name>A0A8H8BRJ7_9HELO</name>
<dbReference type="EMBL" id="JAFJYH010000055">
    <property type="protein sequence ID" value="KAG4422062.1"/>
    <property type="molecule type" value="Genomic_DNA"/>
</dbReference>
<dbReference type="Pfam" id="PF06985">
    <property type="entry name" value="HET"/>
    <property type="match status" value="1"/>
</dbReference>
<feature type="domain" description="Heterokaryon incompatibility" evidence="1">
    <location>
        <begin position="101"/>
        <end position="263"/>
    </location>
</feature>
<proteinExistence type="predicted"/>
<evidence type="ECO:0000259" key="1">
    <source>
        <dbReference type="Pfam" id="PF06985"/>
    </source>
</evidence>
<organism evidence="2 3">
    <name type="scientific">Cadophora malorum</name>
    <dbReference type="NCBI Taxonomy" id="108018"/>
    <lineage>
        <taxon>Eukaryota</taxon>
        <taxon>Fungi</taxon>
        <taxon>Dikarya</taxon>
        <taxon>Ascomycota</taxon>
        <taxon>Pezizomycotina</taxon>
        <taxon>Leotiomycetes</taxon>
        <taxon>Helotiales</taxon>
        <taxon>Ploettnerulaceae</taxon>
        <taxon>Cadophora</taxon>
    </lineage>
</organism>
<dbReference type="Pfam" id="PF26639">
    <property type="entry name" value="Het-6_barrel"/>
    <property type="match status" value="1"/>
</dbReference>
<dbReference type="PANTHER" id="PTHR24148:SF73">
    <property type="entry name" value="HET DOMAIN PROTEIN (AFU_ORTHOLOGUE AFUA_8G01020)"/>
    <property type="match status" value="1"/>
</dbReference>
<dbReference type="PANTHER" id="PTHR24148">
    <property type="entry name" value="ANKYRIN REPEAT DOMAIN-CONTAINING PROTEIN 39 HOMOLOG-RELATED"/>
    <property type="match status" value="1"/>
</dbReference>